<evidence type="ECO:0000313" key="2">
    <source>
        <dbReference type="Proteomes" id="UP000053864"/>
    </source>
</evidence>
<gene>
    <name evidence="1" type="ORF">L916_06931</name>
</gene>
<accession>W2J938</accession>
<evidence type="ECO:0000313" key="1">
    <source>
        <dbReference type="EMBL" id="ETL42207.1"/>
    </source>
</evidence>
<evidence type="ECO:0008006" key="3">
    <source>
        <dbReference type="Google" id="ProtNLM"/>
    </source>
</evidence>
<dbReference type="PANTHER" id="PTHR33889">
    <property type="entry name" value="OS04G0681850 PROTEIN"/>
    <property type="match status" value="1"/>
</dbReference>
<dbReference type="EMBL" id="KI672359">
    <property type="protein sequence ID" value="ETL42207.1"/>
    <property type="molecule type" value="Genomic_DNA"/>
</dbReference>
<organism evidence="1 2">
    <name type="scientific">Phytophthora nicotianae</name>
    <name type="common">Potato buckeye rot agent</name>
    <name type="synonym">Phytophthora parasitica</name>
    <dbReference type="NCBI Taxonomy" id="4792"/>
    <lineage>
        <taxon>Eukaryota</taxon>
        <taxon>Sar</taxon>
        <taxon>Stramenopiles</taxon>
        <taxon>Oomycota</taxon>
        <taxon>Peronosporomycetes</taxon>
        <taxon>Peronosporales</taxon>
        <taxon>Peronosporaceae</taxon>
        <taxon>Phytophthora</taxon>
    </lineage>
</organism>
<dbReference type="AlphaFoldDB" id="W2J938"/>
<dbReference type="Proteomes" id="UP000053864">
    <property type="component" value="Unassembled WGS sequence"/>
</dbReference>
<dbReference type="PANTHER" id="PTHR33889:SF7">
    <property type="entry name" value="OS04G0681850 PROTEIN"/>
    <property type="match status" value="1"/>
</dbReference>
<reference evidence="1 2" key="1">
    <citation type="submission" date="2013-11" db="EMBL/GenBank/DDBJ databases">
        <title>The Genome Sequence of Phytophthora parasitica CJ05E6.</title>
        <authorList>
            <consortium name="The Broad Institute Genomics Platform"/>
            <person name="Russ C."/>
            <person name="Tyler B."/>
            <person name="Panabieres F."/>
            <person name="Shan W."/>
            <person name="Tripathy S."/>
            <person name="Grunwald N."/>
            <person name="Machado M."/>
            <person name="Johnson C.S."/>
            <person name="Arredondo F."/>
            <person name="Hong C."/>
            <person name="Coffey M."/>
            <person name="Young S.K."/>
            <person name="Zeng Q."/>
            <person name="Gargeya S."/>
            <person name="Fitzgerald M."/>
            <person name="Abouelleil A."/>
            <person name="Alvarado L."/>
            <person name="Chapman S.B."/>
            <person name="Gainer-Dewar J."/>
            <person name="Goldberg J."/>
            <person name="Griggs A."/>
            <person name="Gujja S."/>
            <person name="Hansen M."/>
            <person name="Howarth C."/>
            <person name="Imamovic A."/>
            <person name="Ireland A."/>
            <person name="Larimer J."/>
            <person name="McCowan C."/>
            <person name="Murphy C."/>
            <person name="Pearson M."/>
            <person name="Poon T.W."/>
            <person name="Priest M."/>
            <person name="Roberts A."/>
            <person name="Saif S."/>
            <person name="Shea T."/>
            <person name="Sykes S."/>
            <person name="Wortman J."/>
            <person name="Nusbaum C."/>
            <person name="Birren B."/>
        </authorList>
    </citation>
    <scope>NUCLEOTIDE SEQUENCE [LARGE SCALE GENOMIC DNA]</scope>
    <source>
        <strain evidence="1 2">CJ05E6</strain>
    </source>
</reference>
<proteinExistence type="predicted"/>
<name>W2J938_PHYNI</name>
<dbReference type="VEuPathDB" id="FungiDB:PPTG_10165"/>
<protein>
    <recommendedName>
        <fullName evidence="3">Transposase Tc1-like domain-containing protein</fullName>
    </recommendedName>
</protein>
<sequence>MGNLTDIQRRAIVNDLLFSCRDGKVPHGTCLAKDYGCHWHSIKRIWNRYRENVALGIADGAPESRIKGNLGRKPYDRSELAAKLKEVPIFERHRVAATTARIGVSASLIRALLDEGHLTRRLRRIKPLLSDDNKIQRMKHTLTFIDEQTYQFENMYGMVHIDEKRTSMSVPSWFSPTKNCQSATAEANDSSPRLCFGQQLPARDTTTIAKPCLMASLGSGR</sequence>